<gene>
    <name evidence="2" type="primary">105261697</name>
</gene>
<feature type="chain" id="PRO_5044561745" description="Cuticle protein" evidence="1">
    <location>
        <begin position="20"/>
        <end position="286"/>
    </location>
</feature>
<dbReference type="AlphaFoldDB" id="A0A1I8NJ54"/>
<dbReference type="VEuPathDB" id="VectorBase:MDOA016014"/>
<name>A0A1I8NJ54_MUSDO</name>
<reference evidence="2" key="1">
    <citation type="submission" date="2020-05" db="UniProtKB">
        <authorList>
            <consortium name="EnsemblMetazoa"/>
        </authorList>
    </citation>
    <scope>IDENTIFICATION</scope>
    <source>
        <strain evidence="2">Aabys</strain>
    </source>
</reference>
<dbReference type="EnsemblMetazoa" id="MDOA016014-RA">
    <property type="protein sequence ID" value="MDOA016014-PA"/>
    <property type="gene ID" value="MDOA016014"/>
</dbReference>
<organism evidence="2">
    <name type="scientific">Musca domestica</name>
    <name type="common">House fly</name>
    <dbReference type="NCBI Taxonomy" id="7370"/>
    <lineage>
        <taxon>Eukaryota</taxon>
        <taxon>Metazoa</taxon>
        <taxon>Ecdysozoa</taxon>
        <taxon>Arthropoda</taxon>
        <taxon>Hexapoda</taxon>
        <taxon>Insecta</taxon>
        <taxon>Pterygota</taxon>
        <taxon>Neoptera</taxon>
        <taxon>Endopterygota</taxon>
        <taxon>Diptera</taxon>
        <taxon>Brachycera</taxon>
        <taxon>Muscomorpha</taxon>
        <taxon>Muscoidea</taxon>
        <taxon>Muscidae</taxon>
        <taxon>Musca</taxon>
    </lineage>
</organism>
<accession>A0A1I8NJ54</accession>
<evidence type="ECO:0000256" key="1">
    <source>
        <dbReference type="SAM" id="SignalP"/>
    </source>
</evidence>
<proteinExistence type="predicted"/>
<feature type="signal peptide" evidence="1">
    <location>
        <begin position="1"/>
        <end position="19"/>
    </location>
</feature>
<evidence type="ECO:0008006" key="3">
    <source>
        <dbReference type="Google" id="ProtNLM"/>
    </source>
</evidence>
<sequence length="286" mass="29407">MKIIILTVAVLISATRSYAAGGGPYLPPISKNETNEKTTVEITINSLAPAAHYTAPATHEVPPVPVPIIVNNPSASSYSQSARFPDQSNSNSAPAFFAVIPGPPYGPITAIAATQFVAPGLGNNGQGGYAPAGFVQTYQNPAISPLGQTQGIGYARTLQQVGGQGRYISAAVAAPQYQYLAASPVRNNQAGYVAPSQVLSAASIPTYQFVTPGALYVNPAAYGAASTQYSGAFPQGSYVQPVVAAGYAGYNQLSNVVNTGATQGAQILLSPNIQPDVYQSNANQPS</sequence>
<evidence type="ECO:0000313" key="2">
    <source>
        <dbReference type="EnsemblMetazoa" id="MDOA016014-PA"/>
    </source>
</evidence>
<keyword evidence="1" id="KW-0732">Signal</keyword>
<protein>
    <recommendedName>
        <fullName evidence="3">Cuticle protein</fullName>
    </recommendedName>
</protein>